<dbReference type="SUPFAM" id="SSF52218">
    <property type="entry name" value="Flavoproteins"/>
    <property type="match status" value="1"/>
</dbReference>
<evidence type="ECO:0000259" key="1">
    <source>
        <dbReference type="Pfam" id="PF02525"/>
    </source>
</evidence>
<name>A0A4P8II74_9FIRM</name>
<accession>A0A4P8II74</accession>
<dbReference type="InterPro" id="IPR050104">
    <property type="entry name" value="FMN-dep_NADH:Q_OxRdtase_AzoR1"/>
</dbReference>
<dbReference type="Gene3D" id="3.40.50.360">
    <property type="match status" value="1"/>
</dbReference>
<dbReference type="InterPro" id="IPR003680">
    <property type="entry name" value="Flavodoxin_fold"/>
</dbReference>
<dbReference type="InterPro" id="IPR029039">
    <property type="entry name" value="Flavoprotein-like_sf"/>
</dbReference>
<gene>
    <name evidence="2" type="ORF">AR1Y2_3121</name>
</gene>
<dbReference type="EMBL" id="CP040058">
    <property type="protein sequence ID" value="QCP36575.1"/>
    <property type="molecule type" value="Genomic_DNA"/>
</dbReference>
<dbReference type="Proteomes" id="UP000298653">
    <property type="component" value="Chromosome"/>
</dbReference>
<keyword evidence="2" id="KW-0560">Oxidoreductase</keyword>
<dbReference type="PANTHER" id="PTHR43741">
    <property type="entry name" value="FMN-DEPENDENT NADH-AZOREDUCTASE 1"/>
    <property type="match status" value="1"/>
</dbReference>
<dbReference type="AlphaFoldDB" id="A0A4P8II74"/>
<organism evidence="2 3">
    <name type="scientific">Anaerostipes rhamnosivorans</name>
    <dbReference type="NCBI Taxonomy" id="1229621"/>
    <lineage>
        <taxon>Bacteria</taxon>
        <taxon>Bacillati</taxon>
        <taxon>Bacillota</taxon>
        <taxon>Clostridia</taxon>
        <taxon>Lachnospirales</taxon>
        <taxon>Lachnospiraceae</taxon>
        <taxon>Anaerostipes</taxon>
    </lineage>
</organism>
<dbReference type="KEGG" id="arf:AR1Y2_3121"/>
<proteinExistence type="predicted"/>
<protein>
    <submittedName>
        <fullName evidence="2">FMN-dependent NADH-azoreductase (FMN-dependent NADH-azo compound oxidoreductase) (Azo-dye reductase)</fullName>
        <ecNumber evidence="2">1.7.-.-</ecNumber>
    </submittedName>
</protein>
<evidence type="ECO:0000313" key="2">
    <source>
        <dbReference type="EMBL" id="QCP36575.1"/>
    </source>
</evidence>
<dbReference type="Pfam" id="PF02525">
    <property type="entry name" value="Flavodoxin_2"/>
    <property type="match status" value="1"/>
</dbReference>
<keyword evidence="3" id="KW-1185">Reference proteome</keyword>
<feature type="domain" description="Flavodoxin-like fold" evidence="1">
    <location>
        <begin position="3"/>
        <end position="188"/>
    </location>
</feature>
<reference evidence="2 3" key="1">
    <citation type="submission" date="2019-05" db="EMBL/GenBank/DDBJ databases">
        <title>Complete genome sequencing of Anaerostipes rhamnosivorans.</title>
        <authorList>
            <person name="Bui T.P.N."/>
            <person name="de Vos W.M."/>
        </authorList>
    </citation>
    <scope>NUCLEOTIDE SEQUENCE [LARGE SCALE GENOMIC DNA]</scope>
    <source>
        <strain evidence="2 3">1y2</strain>
    </source>
</reference>
<dbReference type="GO" id="GO:0016491">
    <property type="term" value="F:oxidoreductase activity"/>
    <property type="evidence" value="ECO:0007669"/>
    <property type="project" value="UniProtKB-KW"/>
</dbReference>
<sequence length="195" mass="21660">MKSLLFVNGCIREEESRTLVLARQFLNCLEGKYEVSEVSGLSIPLDLGALKKRDQLAAESKWEDPVFDQARRFKEADRIVLAAPFWEGTFPAAVHAYLEQVCVTGFTFGYREDGKAEGYCRADRAVFFSTRGGIYSGGENKKDDHAENFLTSIFRMLGIPRTDTVAAEGLDIIGNDVDAIMEQAAGRAKMLAVDF</sequence>
<dbReference type="PANTHER" id="PTHR43741:SF4">
    <property type="entry name" value="FMN-DEPENDENT NADH:QUINONE OXIDOREDUCTASE"/>
    <property type="match status" value="1"/>
</dbReference>
<dbReference type="RefSeq" id="WP_137329782.1">
    <property type="nucleotide sequence ID" value="NZ_CP040058.1"/>
</dbReference>
<dbReference type="OrthoDB" id="9805013at2"/>
<dbReference type="EC" id="1.7.-.-" evidence="2"/>
<evidence type="ECO:0000313" key="3">
    <source>
        <dbReference type="Proteomes" id="UP000298653"/>
    </source>
</evidence>